<feature type="region of interest" description="Disordered" evidence="10">
    <location>
        <begin position="112"/>
        <end position="131"/>
    </location>
</feature>
<dbReference type="SMART" id="SM01205">
    <property type="entry name" value="FKS1_dom1"/>
    <property type="match status" value="1"/>
</dbReference>
<dbReference type="GO" id="GO:0006075">
    <property type="term" value="P:(1-&gt;3)-beta-D-glucan biosynthetic process"/>
    <property type="evidence" value="ECO:0007669"/>
    <property type="project" value="InterPro"/>
</dbReference>
<feature type="compositionally biased region" description="Pro residues" evidence="10">
    <location>
        <begin position="3160"/>
        <end position="3198"/>
    </location>
</feature>
<evidence type="ECO:0000256" key="8">
    <source>
        <dbReference type="ARBA" id="ARBA00023136"/>
    </source>
</evidence>
<evidence type="ECO:0000313" key="13">
    <source>
        <dbReference type="EMBL" id="KAG2442522.1"/>
    </source>
</evidence>
<evidence type="ECO:0000256" key="11">
    <source>
        <dbReference type="SAM" id="Phobius"/>
    </source>
</evidence>
<evidence type="ECO:0000256" key="1">
    <source>
        <dbReference type="ARBA" id="ARBA00004141"/>
    </source>
</evidence>
<feature type="transmembrane region" description="Helical" evidence="11">
    <location>
        <begin position="2528"/>
        <end position="2550"/>
    </location>
</feature>
<feature type="compositionally biased region" description="Low complexity" evidence="10">
    <location>
        <begin position="394"/>
        <end position="403"/>
    </location>
</feature>
<dbReference type="PANTHER" id="PTHR12741:SF48">
    <property type="entry name" value="1,3-BETA-GLUCAN SYNTHASE COMPONENT FKS1-RELATED"/>
    <property type="match status" value="1"/>
</dbReference>
<dbReference type="InterPro" id="IPR003440">
    <property type="entry name" value="Glyco_trans_48_dom"/>
</dbReference>
<evidence type="ECO:0000256" key="2">
    <source>
        <dbReference type="ARBA" id="ARBA00009040"/>
    </source>
</evidence>
<dbReference type="GO" id="GO:0003843">
    <property type="term" value="F:1,3-beta-D-glucan synthase activity"/>
    <property type="evidence" value="ECO:0007669"/>
    <property type="project" value="UniProtKB-EC"/>
</dbReference>
<feature type="domain" description="1,3-beta-glucan synthase component FKS1-like" evidence="12">
    <location>
        <begin position="466"/>
        <end position="691"/>
    </location>
</feature>
<evidence type="ECO:0000256" key="10">
    <source>
        <dbReference type="SAM" id="MobiDB-lite"/>
    </source>
</evidence>
<feature type="compositionally biased region" description="Pro residues" evidence="10">
    <location>
        <begin position="10"/>
        <end position="23"/>
    </location>
</feature>
<evidence type="ECO:0000313" key="14">
    <source>
        <dbReference type="Proteomes" id="UP000650467"/>
    </source>
</evidence>
<dbReference type="EC" id="2.4.1.34" evidence="3"/>
<comment type="caution">
    <text evidence="13">The sequence shown here is derived from an EMBL/GenBank/DDBJ whole genome shotgun (WGS) entry which is preliminary data.</text>
</comment>
<evidence type="ECO:0000256" key="9">
    <source>
        <dbReference type="ARBA" id="ARBA00047777"/>
    </source>
</evidence>
<feature type="transmembrane region" description="Helical" evidence="11">
    <location>
        <begin position="2741"/>
        <end position="2766"/>
    </location>
</feature>
<feature type="transmembrane region" description="Helical" evidence="11">
    <location>
        <begin position="2710"/>
        <end position="2729"/>
    </location>
</feature>
<feature type="region of interest" description="Disordered" evidence="10">
    <location>
        <begin position="192"/>
        <end position="228"/>
    </location>
</feature>
<evidence type="ECO:0000259" key="12">
    <source>
        <dbReference type="SMART" id="SM01205"/>
    </source>
</evidence>
<feature type="compositionally biased region" description="Gly residues" evidence="10">
    <location>
        <begin position="2077"/>
        <end position="2086"/>
    </location>
</feature>
<accession>A0A835TBN8</accession>
<feature type="region of interest" description="Disordered" evidence="10">
    <location>
        <begin position="1209"/>
        <end position="1382"/>
    </location>
</feature>
<dbReference type="EMBL" id="JAEHOC010000004">
    <property type="protein sequence ID" value="KAG2442522.1"/>
    <property type="molecule type" value="Genomic_DNA"/>
</dbReference>
<dbReference type="Proteomes" id="UP000650467">
    <property type="component" value="Unassembled WGS sequence"/>
</dbReference>
<comment type="similarity">
    <text evidence="2">Belongs to the glycosyltransferase 48 family.</text>
</comment>
<comment type="catalytic activity">
    <reaction evidence="9">
        <text>[(1-&gt;3)-beta-D-glucosyl](n) + UDP-alpha-D-glucose = [(1-&gt;3)-beta-D-glucosyl](n+1) + UDP + H(+)</text>
        <dbReference type="Rhea" id="RHEA:21476"/>
        <dbReference type="Rhea" id="RHEA-COMP:11146"/>
        <dbReference type="Rhea" id="RHEA-COMP:14303"/>
        <dbReference type="ChEBI" id="CHEBI:15378"/>
        <dbReference type="ChEBI" id="CHEBI:37671"/>
        <dbReference type="ChEBI" id="CHEBI:58223"/>
        <dbReference type="ChEBI" id="CHEBI:58885"/>
        <dbReference type="EC" id="2.4.1.34"/>
    </reaction>
</comment>
<feature type="compositionally biased region" description="Low complexity" evidence="10">
    <location>
        <begin position="1324"/>
        <end position="1362"/>
    </location>
</feature>
<dbReference type="Pfam" id="PF02364">
    <property type="entry name" value="Glucan_synthase"/>
    <property type="match status" value="3"/>
</dbReference>
<feature type="compositionally biased region" description="Low complexity" evidence="10">
    <location>
        <begin position="1218"/>
        <end position="1230"/>
    </location>
</feature>
<feature type="region of interest" description="Disordered" evidence="10">
    <location>
        <begin position="2200"/>
        <end position="2221"/>
    </location>
</feature>
<feature type="compositionally biased region" description="Low complexity" evidence="10">
    <location>
        <begin position="1671"/>
        <end position="1687"/>
    </location>
</feature>
<feature type="region of interest" description="Disordered" evidence="10">
    <location>
        <begin position="79"/>
        <end position="107"/>
    </location>
</feature>
<feature type="compositionally biased region" description="Low complexity" evidence="10">
    <location>
        <begin position="909"/>
        <end position="919"/>
    </location>
</feature>
<evidence type="ECO:0000256" key="3">
    <source>
        <dbReference type="ARBA" id="ARBA00012589"/>
    </source>
</evidence>
<dbReference type="PANTHER" id="PTHR12741">
    <property type="entry name" value="LYST-INTERACTING PROTEIN LIP5 DOPAMINE RESPONSIVE PROTEIN DRG-1"/>
    <property type="match status" value="1"/>
</dbReference>
<dbReference type="GO" id="GO:0000148">
    <property type="term" value="C:1,3-beta-D-glucan synthase complex"/>
    <property type="evidence" value="ECO:0007669"/>
    <property type="project" value="InterPro"/>
</dbReference>
<dbReference type="InterPro" id="IPR026899">
    <property type="entry name" value="FKS1-like_dom1"/>
</dbReference>
<proteinExistence type="inferred from homology"/>
<feature type="transmembrane region" description="Helical" evidence="11">
    <location>
        <begin position="2591"/>
        <end position="2612"/>
    </location>
</feature>
<feature type="region of interest" description="Disordered" evidence="10">
    <location>
        <begin position="1469"/>
        <end position="1507"/>
    </location>
</feature>
<evidence type="ECO:0000256" key="4">
    <source>
        <dbReference type="ARBA" id="ARBA00022676"/>
    </source>
</evidence>
<feature type="region of interest" description="Disordered" evidence="10">
    <location>
        <begin position="892"/>
        <end position="929"/>
    </location>
</feature>
<reference evidence="13" key="1">
    <citation type="journal article" date="2020" name="bioRxiv">
        <title>Comparative genomics of Chlamydomonas.</title>
        <authorList>
            <person name="Craig R.J."/>
            <person name="Hasan A.R."/>
            <person name="Ness R.W."/>
            <person name="Keightley P.D."/>
        </authorList>
    </citation>
    <scope>NUCLEOTIDE SEQUENCE</scope>
    <source>
        <strain evidence="13">SAG 7.73</strain>
    </source>
</reference>
<protein>
    <recommendedName>
        <fullName evidence="3">1,3-beta-glucan synthase</fullName>
        <ecNumber evidence="3">2.4.1.34</ecNumber>
    </recommendedName>
</protein>
<keyword evidence="5" id="KW-0808">Transferase</keyword>
<feature type="transmembrane region" description="Helical" evidence="11">
    <location>
        <begin position="2498"/>
        <end position="2516"/>
    </location>
</feature>
<keyword evidence="4" id="KW-0328">Glycosyltransferase</keyword>
<feature type="region of interest" description="Disordered" evidence="10">
    <location>
        <begin position="3160"/>
        <end position="3355"/>
    </location>
</feature>
<keyword evidence="14" id="KW-1185">Reference proteome</keyword>
<feature type="compositionally biased region" description="Acidic residues" evidence="10">
    <location>
        <begin position="1243"/>
        <end position="1254"/>
    </location>
</feature>
<feature type="region of interest" description="Disordered" evidence="10">
    <location>
        <begin position="730"/>
        <end position="768"/>
    </location>
</feature>
<keyword evidence="6 11" id="KW-0812">Transmembrane</keyword>
<keyword evidence="8 11" id="KW-0472">Membrane</keyword>
<feature type="region of interest" description="Disordered" evidence="10">
    <location>
        <begin position="588"/>
        <end position="614"/>
    </location>
</feature>
<organism evidence="13 14">
    <name type="scientific">Chlamydomonas incerta</name>
    <dbReference type="NCBI Taxonomy" id="51695"/>
    <lineage>
        <taxon>Eukaryota</taxon>
        <taxon>Viridiplantae</taxon>
        <taxon>Chlorophyta</taxon>
        <taxon>core chlorophytes</taxon>
        <taxon>Chlorophyceae</taxon>
        <taxon>CS clade</taxon>
        <taxon>Chlamydomonadales</taxon>
        <taxon>Chlamydomonadaceae</taxon>
        <taxon>Chlamydomonas</taxon>
    </lineage>
</organism>
<feature type="transmembrane region" description="Helical" evidence="11">
    <location>
        <begin position="2562"/>
        <end position="2579"/>
    </location>
</feature>
<feature type="compositionally biased region" description="Polar residues" evidence="10">
    <location>
        <begin position="759"/>
        <end position="768"/>
    </location>
</feature>
<feature type="compositionally biased region" description="Low complexity" evidence="10">
    <location>
        <begin position="1300"/>
        <end position="1313"/>
    </location>
</feature>
<dbReference type="GO" id="GO:0005886">
    <property type="term" value="C:plasma membrane"/>
    <property type="evidence" value="ECO:0007669"/>
    <property type="project" value="TreeGrafter"/>
</dbReference>
<feature type="transmembrane region" description="Helical" evidence="11">
    <location>
        <begin position="2814"/>
        <end position="2836"/>
    </location>
</feature>
<feature type="region of interest" description="Disordered" evidence="10">
    <location>
        <begin position="2065"/>
        <end position="2086"/>
    </location>
</feature>
<evidence type="ECO:0000256" key="7">
    <source>
        <dbReference type="ARBA" id="ARBA00022989"/>
    </source>
</evidence>
<feature type="region of interest" description="Disordered" evidence="10">
    <location>
        <begin position="1"/>
        <end position="65"/>
    </location>
</feature>
<feature type="transmembrane region" description="Helical" evidence="11">
    <location>
        <begin position="2772"/>
        <end position="2793"/>
    </location>
</feature>
<evidence type="ECO:0000256" key="6">
    <source>
        <dbReference type="ARBA" id="ARBA00022692"/>
    </source>
</evidence>
<feature type="region of interest" description="Disordered" evidence="10">
    <location>
        <begin position="369"/>
        <end position="403"/>
    </location>
</feature>
<feature type="compositionally biased region" description="Low complexity" evidence="10">
    <location>
        <begin position="1276"/>
        <end position="1286"/>
    </location>
</feature>
<keyword evidence="7 11" id="KW-1133">Transmembrane helix</keyword>
<feature type="region of interest" description="Disordered" evidence="10">
    <location>
        <begin position="1650"/>
        <end position="1687"/>
    </location>
</feature>
<dbReference type="GO" id="GO:0008360">
    <property type="term" value="P:regulation of cell shape"/>
    <property type="evidence" value="ECO:0007669"/>
    <property type="project" value="UniProtKB-KW"/>
</dbReference>
<feature type="compositionally biased region" description="Pro residues" evidence="10">
    <location>
        <begin position="3334"/>
        <end position="3344"/>
    </location>
</feature>
<dbReference type="OrthoDB" id="1880850at2759"/>
<name>A0A835TBN8_CHLIN</name>
<feature type="compositionally biased region" description="Low complexity" evidence="10">
    <location>
        <begin position="588"/>
        <end position="601"/>
    </location>
</feature>
<gene>
    <name evidence="13" type="ORF">HXX76_002608</name>
</gene>
<feature type="transmembrane region" description="Helical" evidence="11">
    <location>
        <begin position="2672"/>
        <end position="2690"/>
    </location>
</feature>
<comment type="subcellular location">
    <subcellularLocation>
        <location evidence="1">Membrane</location>
        <topology evidence="1">Multi-pass membrane protein</topology>
    </subcellularLocation>
</comment>
<evidence type="ECO:0000256" key="5">
    <source>
        <dbReference type="ARBA" id="ARBA00022679"/>
    </source>
</evidence>
<feature type="compositionally biased region" description="Pro residues" evidence="10">
    <location>
        <begin position="3256"/>
        <end position="3276"/>
    </location>
</feature>
<sequence length="3380" mass="350834">MGDPGWALPPRSPRAQPSPPYPTTFPELPDVRAVTHSASASAKGATILPNAVPLEPSSPRPHVAGHTFQLGITGASLQAAAATSASPPRSRVQAPSAFSSPGPPIYRQLRPHSAAERAETAQAVDSPVASPRTWMPELQRASALALARAINVGGAQPPLVRTSVAAAHHTSAVAGAAAATNAAYSPTFYSGQGTPVSASPGSRRAPSDGPPPSLMAGSRPGAHDGRAAVYPAQGPSSALTAAYPPISTPPMLSKNQSYIGSASSLYRVPYFGGGSAIPYVPALPPPGPRPLPESAAAAARRPLGDRIQNTTWAVARAFGFQAFNEKPSAAAPSSHQHHQHQQPRQWVPSTAFLAADHLEALLLQNIMPRHLGPTNSSGGDGRRDSAEGKGSCGAGSSPGAAAAGDEQRREAAFACAVWELHSHIFLSYEGAEGWRRLLGLRPRLAEVEAELLQAPGRTAEDPAVVSVLLLELCLYFLLYSEAANLRHTPELLWFLFWAAAHSEAMQRLCRNSAALTSPTSAGGLQLHNARQRRLAMRNTLQSALHTAQRSMSHDPAACRPEVCAEAAAALAAQLPSLLSGLDLPASATSAGPSSSSSSASSKGRTPPHADEHEDAALSCAASRSLFVDLASFGDGGSWTDLVVAPLFTVLAYEIDACSAAGQEVAHRLGYDDVNESLCRRDVLGRLLGELGVQEADAAAGAVHGALDAITRLGYPPSVAVRGAAAVVDGTVPPPDADANGHGNLRRRHNRSSGGGGSPTFASSSTRPATSFEHLDPRAFDVDIAAAFWLDRVFIKTHRERRSWSAVFRAFYRVFSLQLVLLHMTIAHAFAPFDLAVLSSAVVTHALVQATERTANWWLSRGTRDPLQQAKARESWVSASPEKLVAAHLAKAGGKKGKQQAQEGAEDTEAGGSSDGGSAAEQQSVAAGGSSRLTDAEAVAARLARRRAVAVEGAPVWGVCGWLEWVLVAAGVTGLFALQHIGPPALAVMAKSYWPFAAAGYALAVVGHGLASSRDGYCISLSAAMRLPAALRASSARPRAECWLPGRLGVGWRAAALTALFWLQVLGAKLAFDYFIIMRPMAGQVRLILRRNWLGCPAAQSHYRLFGAVSLPLACADGDWLLVALRVAPFVLVCLVDTQIFYQLVLMAWGLVQGLQAMNLGIAGSWEALVAEFHRAPVRWWARCMSAPGNQAARAAAAATVARRQQALAGRAGSGGGSSSAAAAHARGSEAMAEDEYGGSSGSEDGDDSDYDSEFEYGSVYGGAGSSKRGGLFGRRSGSASSLHSNSLYEGTASPSRFGSRPGTAGAAGPQRGPRPSRPPHRRSPSPASSTARAAASSAAGTPTSADTAAAAGADPYAQAAASSKDKEAKGGKGKAKGGKARDAATAAELVAMLSGQGEEQMAQWMAFAVAWDAVVEDLRRADLISDREQDNLMFTRLPAAATLLTAALPPADAGVALAAAGFSPDSPSAAAASAAGRGSDSVSGDSVGAGSSGGSSSTTSNGGPSSSRPLRPILLPAFFYAGQVQRAVDSGAASPAQALVLGELRSALVWLGCQLRLLDGRTAAVLLDAPCCSAAIDPAHGRARDAGLAALRRLAAALTGLSEPLPAAGSGAVGEALRRRHGLAAAAQAALDDVLVVVEVEARAVMKSQLAASRKGGKKSERKGQAAAASPEGQPTPAEGAAAAADDDPQAAALEVLETVEALRTKLKQHPAWPAAALALLHPEGCGCGDVPLPPAPSTPPTAAAGPSPDAHMLHVSLELPLLQRVLGVVSKMLSLSSAAAQPAGAEARRILSFFVTSLANRQLGRPDTVAATPSWTVLTPLYAEDVLFPLEARATADAMGMPAPRGDAAAGAGSAAALSASSDAGGPGGLQDLLTETEERVSLMAYLRSMFPKDWENFKERLGAELGGVDLAAATEADFAAGGPLAEHGLALQLWASYRGQLLARTVRGMAAYGSALRVLAALEAPRPPGSSRRQHAAEVEDVVGAKFCHVVASQLYGRHRRSPHLRERWLAESTDVLLQANPHMRVSYLDVGHPAPASGKAQDRQQQLPPQHFAVLIRGRQPGSEGRWESFQSHGGAGGAVSGGGGGVAAGGGAVRGSGKGRTEELYRVRLPTNRFSSRGVIIGEGKPENQNHAVIFCFGEALQTIDMNQDNALAEALKMRNLLKELQPDCDSRRAQTAAAALQQAVAPAAVGLPASHRAGSATSSSAEMGRPSGAAEASAAARLPAASEYRRLLSELRTAERPVAVVGFREWVFSDKAGALGAFAASAEFAFGTIVQRTMAYPAAVRLHYGHPDAFNKLFVMTRGGVAKATRQLHISEDVFGGMNHTLRGGQIKYREYISCGKGRDMGFDSINAFEAKISSGFGEVSLSRDLLRMATRVDLWRCLHLYHSLAGNYINTWLVMGSVYAHIYALVFFALAQAAVYRVFVYYPSPPPPPPGTPLVPVAPPGAPPPPAGALKEVLAYDTIRVEHVLQLGLLSLLPYIAEVALEQGLVRALLAAFAQLVSGSFSFFIFKQQTTASSLHAAVMYGGGAYIATGRGFSITSASFIKLFANYGRSHMALGFELAALAIALAATNDCARCSYGGLTWGTWLAAASLVFAPCWFNPMAFSPAKVRRDMHAFAAWLRGEVDKELGCTWAQWHRRQLAPARGEAAAGGGQTDRWLNVLQNLVLRAFPPALLTLAAASRLNLRLDKLPGLPAPLRSASALFLLASAGLWAVLISAMGASRRFAALSDRRRWRLWSFWVGASGVSCAVLFLVGLSRWYSGSGLSNLCLLAYANALLAMAVHRGLEAVAPRSWTGARRLVDGGHMLLDCCVGWAVLGMLGALSLLGFVGRVQTMLLFNVTFARSVKRGSLVKTIGTAKTGSGQQQGTTAIVGMVLDQGDVTGGHVVTGRYGVATVRAGMSCIYNFKPAGLPTELFLKSQSSNAWVCSTNATAMAACPGRLNLTAGATYQLAAAAYPDGLFVVVPEPALIQYSSTMAPCALGPTAPLNSRCSCIGDGGETLPNALPIRLEPFAATELPLSLCYSIPNLGAPSTPSSYLQLEAVFNMAWDFGALPEWFASAGGFTALLARYTFPDGALAPPGYYNTTFLHSADVAMALTAYDIGGGNATFSSDGVMRVLQPLNAISAIVAVTYSAVDAAQGASVIVALLPPPPPPSPAPPSPAPPCPPPSPMPPSPSPPVPSPPSPSPPSPSPASLSTPSPLPPSPPVYGAYGTDDSLAPPPVMDGVELVASPPASDFAEPPTYGGALWGPPPMDIAGPPPGELAAPPPGDEAGNDTVDTPPPMEEPAGLAGPPRPPRRVLSPPAPRPPHHIHSPPPSPVPALASPPSASPSPSPSPSPADAGGSAKKLGPLGRAEAMLYTTLVGAACLALMLW</sequence>